<dbReference type="EMBL" id="CCBP010000573">
    <property type="protein sequence ID" value="CDO77956.1"/>
    <property type="molecule type" value="Genomic_DNA"/>
</dbReference>
<dbReference type="Proteomes" id="UP000029665">
    <property type="component" value="Unassembled WGS sequence"/>
</dbReference>
<evidence type="ECO:0000313" key="3">
    <source>
        <dbReference type="Proteomes" id="UP000029665"/>
    </source>
</evidence>
<feature type="region of interest" description="Disordered" evidence="1">
    <location>
        <begin position="397"/>
        <end position="546"/>
    </location>
</feature>
<feature type="compositionally biased region" description="Basic and acidic residues" evidence="1">
    <location>
        <begin position="80"/>
        <end position="94"/>
    </location>
</feature>
<feature type="compositionally biased region" description="Basic and acidic residues" evidence="1">
    <location>
        <begin position="497"/>
        <end position="508"/>
    </location>
</feature>
<feature type="compositionally biased region" description="Polar residues" evidence="1">
    <location>
        <begin position="129"/>
        <end position="138"/>
    </location>
</feature>
<organism evidence="2 3">
    <name type="scientific">Pycnoporus cinnabarinus</name>
    <name type="common">Cinnabar-red polypore</name>
    <name type="synonym">Trametes cinnabarina</name>
    <dbReference type="NCBI Taxonomy" id="5643"/>
    <lineage>
        <taxon>Eukaryota</taxon>
        <taxon>Fungi</taxon>
        <taxon>Dikarya</taxon>
        <taxon>Basidiomycota</taxon>
        <taxon>Agaricomycotina</taxon>
        <taxon>Agaricomycetes</taxon>
        <taxon>Polyporales</taxon>
        <taxon>Polyporaceae</taxon>
        <taxon>Trametes</taxon>
    </lineage>
</organism>
<evidence type="ECO:0000313" key="2">
    <source>
        <dbReference type="EMBL" id="CDO77956.1"/>
    </source>
</evidence>
<sequence length="704" mass="79314">MKQARGQAPPPAAKHPSVPAPLDGAHDNVPRKASRKMASVESDSQRRPQSSFNYIAPLLRGPATSTKSAPPKPLYLSMQEKNHDPFRTPRKILDDGSLFGRNASRVSVGAMSVQRRPGVSPRKAEVPNPSRTAGQAQRQRVPPNRRAENVIPSSSESSPNSDEWVSSHDESPLIADQCFVSDDIPPRIRLPGVARKTAPSDHRNTGKAARKRSVDADAERLARSLGKAARKLNISSDADADSVIELSDEDEDIGQLLEAFDALTLGLTRLRRNRRLPYLRRNLRVGFEDRCIRTGIPTHPAEDPGEPVKVVYRYRPNDREANGAYSSSNEDDYQEWVGTMTKWICPLCPLYPPFNNRAMLAYHISRDHSEVKASWEQIHVRNKPRWRITLLIPDYEEDELEESSSEEQDSNDNPDKQSSDSTEEGVGIGVRYLEDEDDGDKQEGGRVEGEEEEEHVKSEDEPEDVRDTGSISRDDEGSPSLMVHTQTHPAVEPPALVRRESETPEDIKPVSSIETTQQPESRAPTISGVSLRGSLPDRYPTPPPPEDPMGPAAQYPYLEINGDNSRYSCRIGGPRIYDLLNELSLDEFGIMSWAIVDREEELFEMDDVRDEDKVMLALWNRWIMLNGTHFILNKYENGVQSFLDQYWRMIHNAAGWRALRAFLMMLHVHKYLTLSGVTKMLKYYEEKTGMKLWYKDAAGDTSTS</sequence>
<feature type="region of interest" description="Disordered" evidence="1">
    <location>
        <begin position="190"/>
        <end position="217"/>
    </location>
</feature>
<gene>
    <name evidence="2" type="ORF">BN946_scf184971.g6</name>
</gene>
<accession>A0A060SUY1</accession>
<proteinExistence type="predicted"/>
<name>A0A060SUY1_PYCCI</name>
<dbReference type="STRING" id="5643.A0A060SUY1"/>
<dbReference type="OrthoDB" id="3249923at2759"/>
<evidence type="ECO:0000256" key="1">
    <source>
        <dbReference type="SAM" id="MobiDB-lite"/>
    </source>
</evidence>
<protein>
    <submittedName>
        <fullName evidence="2">Uncharacterized protein</fullName>
    </submittedName>
</protein>
<comment type="caution">
    <text evidence="2">The sequence shown here is derived from an EMBL/GenBank/DDBJ whole genome shotgun (WGS) entry which is preliminary data.</text>
</comment>
<feature type="compositionally biased region" description="Acidic residues" evidence="1">
    <location>
        <begin position="397"/>
        <end position="412"/>
    </location>
</feature>
<reference evidence="2" key="1">
    <citation type="submission" date="2014-01" db="EMBL/GenBank/DDBJ databases">
        <title>The genome of the white-rot fungus Pycnoporus cinnabarinus: a basidiomycete model with a versatile arsenal for lignocellulosic biomass breakdown.</title>
        <authorList>
            <person name="Levasseur A."/>
            <person name="Lomascolo A."/>
            <person name="Ruiz-Duenas F.J."/>
            <person name="Uzan E."/>
            <person name="Piumi F."/>
            <person name="Kues U."/>
            <person name="Ram A.F.J."/>
            <person name="Murat C."/>
            <person name="Haon M."/>
            <person name="Benoit I."/>
            <person name="Arfi Y."/>
            <person name="Chevret D."/>
            <person name="Drula E."/>
            <person name="Kwon M.J."/>
            <person name="Gouret P."/>
            <person name="Lesage-Meessen L."/>
            <person name="Lombard V."/>
            <person name="Mariette J."/>
            <person name="Noirot C."/>
            <person name="Park J."/>
            <person name="Patyshakuliyeva A."/>
            <person name="Wieneger R.A.B."/>
            <person name="Wosten H.A.B."/>
            <person name="Martin F."/>
            <person name="Coutinho P.M."/>
            <person name="de Vries R."/>
            <person name="Martinez A.T."/>
            <person name="Klopp C."/>
            <person name="Pontarotti P."/>
            <person name="Henrissat B."/>
            <person name="Record E."/>
        </authorList>
    </citation>
    <scope>NUCLEOTIDE SEQUENCE [LARGE SCALE GENOMIC DNA]</scope>
    <source>
        <strain evidence="2">BRFM137</strain>
    </source>
</reference>
<dbReference type="AlphaFoldDB" id="A0A060SUY1"/>
<dbReference type="OMA" id="MLAYHIS"/>
<feature type="compositionally biased region" description="Low complexity" evidence="1">
    <location>
        <begin position="149"/>
        <end position="164"/>
    </location>
</feature>
<keyword evidence="3" id="KW-1185">Reference proteome</keyword>
<dbReference type="HOGENOM" id="CLU_391880_0_0_1"/>
<feature type="compositionally biased region" description="Basic and acidic residues" evidence="1">
    <location>
        <begin position="441"/>
        <end position="459"/>
    </location>
</feature>
<feature type="region of interest" description="Disordered" evidence="1">
    <location>
        <begin position="1"/>
        <end position="169"/>
    </location>
</feature>